<keyword evidence="4" id="KW-1185">Reference proteome</keyword>
<proteinExistence type="predicted"/>
<evidence type="ECO:0000256" key="2">
    <source>
        <dbReference type="SAM" id="Phobius"/>
    </source>
</evidence>
<feature type="region of interest" description="Disordered" evidence="1">
    <location>
        <begin position="115"/>
        <end position="138"/>
    </location>
</feature>
<feature type="region of interest" description="Disordered" evidence="1">
    <location>
        <begin position="45"/>
        <end position="75"/>
    </location>
</feature>
<reference evidence="3 4" key="1">
    <citation type="submission" date="2017-08" db="EMBL/GenBank/DDBJ databases">
        <title>Acidophilic green algal genome provides insights into adaptation to an acidic environment.</title>
        <authorList>
            <person name="Hirooka S."/>
            <person name="Hirose Y."/>
            <person name="Kanesaki Y."/>
            <person name="Higuchi S."/>
            <person name="Fujiwara T."/>
            <person name="Onuma R."/>
            <person name="Era A."/>
            <person name="Ohbayashi R."/>
            <person name="Uzuka A."/>
            <person name="Nozaki H."/>
            <person name="Yoshikawa H."/>
            <person name="Miyagishima S.Y."/>
        </authorList>
    </citation>
    <scope>NUCLEOTIDE SEQUENCE [LARGE SCALE GENOMIC DNA]</scope>
    <source>
        <strain evidence="3 4">NIES-2499</strain>
    </source>
</reference>
<evidence type="ECO:0000313" key="3">
    <source>
        <dbReference type="EMBL" id="GAX83140.1"/>
    </source>
</evidence>
<evidence type="ECO:0000313" key="4">
    <source>
        <dbReference type="Proteomes" id="UP000232323"/>
    </source>
</evidence>
<gene>
    <name evidence="3" type="ORF">CEUSTIGMA_g10566.t1</name>
</gene>
<feature type="region of interest" description="Disordered" evidence="1">
    <location>
        <begin position="181"/>
        <end position="215"/>
    </location>
</feature>
<protein>
    <submittedName>
        <fullName evidence="3">Uncharacterized protein</fullName>
    </submittedName>
</protein>
<accession>A0A250XK09</accession>
<dbReference type="Proteomes" id="UP000232323">
    <property type="component" value="Unassembled WGS sequence"/>
</dbReference>
<feature type="compositionally biased region" description="Polar residues" evidence="1">
    <location>
        <begin position="49"/>
        <end position="68"/>
    </location>
</feature>
<sequence length="352" mass="39517">MYAASASNPALSNKIFASRTFKNPHPNFHPCCASTSREDVPMEFEGDVNASSGNSSGRRMEDTSSSTGWHWPGTGYSRSFNDSRGSYTSERNKEYQTAFNSEPWSPFKMFRQQNSSANQVKGNKRKQNVPRDQDTQQEADLRLGVAGLAKRLFRNTKIRQLAQVELDLAAQSEEEIAAPVQRGGTGTNTKSRPMAGSKPSAEFVPPPDFENIKDPRQYKQQYSEWIEYKRRQREQQRFMQQVRQAGVAVMMLQVRQAGVAVMMQQVRQVGVAVMMLQVRQVGVAVMMLQVREVGVAVMMLQVREVGVPAVMQQVREAGVAVMMLQEDEIWDIAKMYLVIAVLAIVVALITGR</sequence>
<dbReference type="EMBL" id="BEGY01000092">
    <property type="protein sequence ID" value="GAX83140.1"/>
    <property type="molecule type" value="Genomic_DNA"/>
</dbReference>
<dbReference type="AlphaFoldDB" id="A0A250XK09"/>
<name>A0A250XK09_9CHLO</name>
<keyword evidence="2" id="KW-0812">Transmembrane</keyword>
<organism evidence="3 4">
    <name type="scientific">Chlamydomonas eustigma</name>
    <dbReference type="NCBI Taxonomy" id="1157962"/>
    <lineage>
        <taxon>Eukaryota</taxon>
        <taxon>Viridiplantae</taxon>
        <taxon>Chlorophyta</taxon>
        <taxon>core chlorophytes</taxon>
        <taxon>Chlorophyceae</taxon>
        <taxon>CS clade</taxon>
        <taxon>Chlamydomonadales</taxon>
        <taxon>Chlamydomonadaceae</taxon>
        <taxon>Chlamydomonas</taxon>
    </lineage>
</organism>
<evidence type="ECO:0000256" key="1">
    <source>
        <dbReference type="SAM" id="MobiDB-lite"/>
    </source>
</evidence>
<keyword evidence="2" id="KW-1133">Transmembrane helix</keyword>
<keyword evidence="2" id="KW-0472">Membrane</keyword>
<comment type="caution">
    <text evidence="3">The sequence shown here is derived from an EMBL/GenBank/DDBJ whole genome shotgun (WGS) entry which is preliminary data.</text>
</comment>
<feature type="transmembrane region" description="Helical" evidence="2">
    <location>
        <begin position="332"/>
        <end position="351"/>
    </location>
</feature>